<feature type="compositionally biased region" description="Acidic residues" evidence="1">
    <location>
        <begin position="1112"/>
        <end position="1122"/>
    </location>
</feature>
<feature type="region of interest" description="Disordered" evidence="1">
    <location>
        <begin position="1684"/>
        <end position="1720"/>
    </location>
</feature>
<reference evidence="2" key="1">
    <citation type="submission" date="2013-07" db="EMBL/GenBank/DDBJ databases">
        <authorList>
            <person name="Geib S."/>
        </authorList>
    </citation>
    <scope>NUCLEOTIDE SEQUENCE</scope>
</reference>
<feature type="compositionally biased region" description="Basic residues" evidence="1">
    <location>
        <begin position="1066"/>
        <end position="1077"/>
    </location>
</feature>
<feature type="compositionally biased region" description="Low complexity" evidence="1">
    <location>
        <begin position="866"/>
        <end position="880"/>
    </location>
</feature>
<feature type="region of interest" description="Disordered" evidence="1">
    <location>
        <begin position="1232"/>
        <end position="1282"/>
    </location>
</feature>
<reference evidence="2" key="2">
    <citation type="journal article" date="2014" name="BMC Genomics">
        <title>A genomic perspective to assessing quality of mass-reared SIT flies used in Mediterranean fruit fly (Ceratitis capitata) eradication in California.</title>
        <authorList>
            <person name="Calla B."/>
            <person name="Hall B."/>
            <person name="Hou S."/>
            <person name="Geib S.M."/>
        </authorList>
    </citation>
    <scope>NUCLEOTIDE SEQUENCE</scope>
</reference>
<dbReference type="EMBL" id="GAMC01021498">
    <property type="protein sequence ID" value="JAB85057.1"/>
    <property type="molecule type" value="mRNA"/>
</dbReference>
<protein>
    <submittedName>
        <fullName evidence="2">Uncharacterized protein</fullName>
    </submittedName>
</protein>
<feature type="compositionally biased region" description="Polar residues" evidence="1">
    <location>
        <begin position="1966"/>
        <end position="1982"/>
    </location>
</feature>
<feature type="compositionally biased region" description="Low complexity" evidence="1">
    <location>
        <begin position="38"/>
        <end position="64"/>
    </location>
</feature>
<feature type="compositionally biased region" description="Low complexity" evidence="1">
    <location>
        <begin position="685"/>
        <end position="709"/>
    </location>
</feature>
<feature type="region of interest" description="Disordered" evidence="1">
    <location>
        <begin position="1966"/>
        <end position="2007"/>
    </location>
</feature>
<feature type="region of interest" description="Disordered" evidence="1">
    <location>
        <begin position="1066"/>
        <end position="1085"/>
    </location>
</feature>
<evidence type="ECO:0000256" key="1">
    <source>
        <dbReference type="SAM" id="MobiDB-lite"/>
    </source>
</evidence>
<feature type="region of interest" description="Disordered" evidence="1">
    <location>
        <begin position="383"/>
        <end position="410"/>
    </location>
</feature>
<feature type="region of interest" description="Disordered" evidence="1">
    <location>
        <begin position="1896"/>
        <end position="1929"/>
    </location>
</feature>
<feature type="compositionally biased region" description="Low complexity" evidence="1">
    <location>
        <begin position="1983"/>
        <end position="2007"/>
    </location>
</feature>
<feature type="compositionally biased region" description="Low complexity" evidence="1">
    <location>
        <begin position="1258"/>
        <end position="1280"/>
    </location>
</feature>
<feature type="compositionally biased region" description="Polar residues" evidence="1">
    <location>
        <begin position="392"/>
        <end position="410"/>
    </location>
</feature>
<feature type="region of interest" description="Disordered" evidence="1">
    <location>
        <begin position="437"/>
        <end position="463"/>
    </location>
</feature>
<feature type="region of interest" description="Disordered" evidence="1">
    <location>
        <begin position="804"/>
        <end position="900"/>
    </location>
</feature>
<feature type="region of interest" description="Disordered" evidence="1">
    <location>
        <begin position="1099"/>
        <end position="1124"/>
    </location>
</feature>
<accession>W8AHE9</accession>
<feature type="non-terminal residue" evidence="2">
    <location>
        <position position="1"/>
    </location>
</feature>
<proteinExistence type="evidence at transcript level"/>
<sequence length="2007" mass="212115">NSVYTGHQTVDHLFSGPTEACAGLEFSVEIQRAKMIPTTVSSSPSTATISGGTTGNNHTTSNNGQLNTTLSSSTPTSSSPSISAISPSSAQMPTTVLGLASLILEGRAVADDEFQPQMIRHTATASDASNLSGIGGIVGGGAGGASSGIGNNVYNFSASNLLASTSYGISGNGSGIAVGGGRQSPTCRPSTSRAAASFGGGGSFGGGVSGVTVGGHVINITTNPYAFNNSGTLSGAHARDSSPLYIDPYSNSSSGSTSSSAESTHQRWTQKLCQLRQVSPAANLSTTYEQPVAVEAREPELVALAINESGANNERGDFEIIRRSLLNRTNLNAMSSVTSSATAVAGSNFGAGSAGSSPGSGSENFLYSLQSLATTCLRSGSPSLEAPAHSGMGSTSATGTPSSYRFSSLASPPPTHTMHIYYANTPTATTTAQRFLEQPGSGSSCGSGVQSPRPHWSATMDNSHSALHAKERYMRHATSASSLGGPAVRMPIPGTAVNTTATASAASTNHNNTTKSKAAAAAAKVAASTTASKQPQHGPHCDQFLRKMGLAKSEAAEAEDHFCDMSYVNITCSRWRAYCHRIEAIIGRGEPVCIEVYLGPVNHKILLEQWIITQKEKVPPPNMTLPSLCSAIRSQLYFSQISAWCDLIKKSDKTIYDTGRVIFHTPTGAAGDLATPVGNVGGVSSNAGNSTSINTTTPSSSPSSHALSSQLNNALSMNRRPRLNIFYRIKSFDSTACFNSKPNVHNFPNVNISENCSISVCLKSLPRINGGIPRIGVPQMLNTPAATMATATVTTTTTTITTTTTSTTLGMSSKGGGTSNKPKITKAATSSTTTSTSAPTTTAQDMTSSTCRSSSSIADATHQRLNASNGSFSGNNSAANTLRNGSSYMKSEDTPRTSRTSRCAIANQAAALNTAATAGTASLASTSGVGKSRVFIDNTTTSDQMPLATSTRTTLCSTNSSGATINRTEAAANGESCVGTPESSVNSGCNRVSCAPKHKCRFFIAEEELLAVDVADAEAFGDEDDNTSDAANTTGDSLTNANAFGACANMSHREKQLMKYRKRMLKRDKKHQHHQRKPIATASDATCELGPTLEIQRRQQERNAANSCQPMDEGEEQEDEEYDARHGNDTITTVVTRTSARIEMISTGTQTPMSCCRQCGCEKTLVCMRCTTSNGFGSLRREQAIDDPTEEQDVDDMDESAASSISSSDIIHTPRNKAELLLQAIQRTPKAAAAKHKKHEASRKTCSGKLQNNNHLIGGVSLGNSSTGLTGGKSSSSSSLHENAVSSGCQVCKRQKTQHNFGESKSAATNAANNEQLAGEADNDDIGDDTDDDGGKKLESIEFDAEDAKEIEELPATPISAQVMEEESFLSSTKLTPQIERCTLSNAATKSMRCQLLSVSDRVGGDQKAVDYDRSTNNRTPPIITTLMEDECFDESQFKTPTTTAGGGISYENAQQQQQQQTTSGGGVEDYDEEKPPPIPPKESSPTQISGILKGGKLWKQDSMSQSDDQNNTTSEDEGGTTKRSVRFVTEDLAVDGEGQTTGDAAEGENQINELIPIKKHSTLFNNALRPNSAVRQLFPSVAHQTPVLTSEALRAFDESKRAGCLVPNLPGCGDTDTIRRSIERNILRRSLIKKKAVKSDISLEERIKQLTCDIDETNEDSAAENGDEESSKLAAEANCELTHRGSPMGEENPQKFANGNSDKSFSPSSSVSSSSSGSSAYKKISDIFNRDKKQDKILEMEENPIVIIPQECRCPAAPDLGMGIQVPVVHTQIHRTPPRQVEPKRQFLSTLAPLTACVAGNKDDLSSYYTLAAAHHSGHVANNAQFAEFNLGGANLCEQPGVIQAGGGVGGGGVGAGADEVRKVAPDVIAGTPGQEQQDELAAFAQQEANRTEKIKKRYTNENSNNSSDDDEQNDYGFNKRPSVRGIKPKFSSTNEILQQMQEQLNQQMPSVAVGQPINQAIKSYTLPKQASTSSMTKQISQNPSPQNVPHPVNVVQQQQQQQKQQ</sequence>
<organism evidence="2">
    <name type="scientific">Ceratitis capitata</name>
    <name type="common">Mediterranean fruit fly</name>
    <name type="synonym">Tephritis capitata</name>
    <dbReference type="NCBI Taxonomy" id="7213"/>
    <lineage>
        <taxon>Eukaryota</taxon>
        <taxon>Metazoa</taxon>
        <taxon>Ecdysozoa</taxon>
        <taxon>Arthropoda</taxon>
        <taxon>Hexapoda</taxon>
        <taxon>Insecta</taxon>
        <taxon>Pterygota</taxon>
        <taxon>Neoptera</taxon>
        <taxon>Endopterygota</taxon>
        <taxon>Diptera</taxon>
        <taxon>Brachycera</taxon>
        <taxon>Muscomorpha</taxon>
        <taxon>Tephritoidea</taxon>
        <taxon>Tephritidae</taxon>
        <taxon>Ceratitis</taxon>
        <taxon>Ceratitis</taxon>
    </lineage>
</organism>
<feature type="region of interest" description="Disordered" evidence="1">
    <location>
        <begin position="1430"/>
        <end position="1449"/>
    </location>
</feature>
<feature type="compositionally biased region" description="Acidic residues" evidence="1">
    <location>
        <begin position="1321"/>
        <end position="1332"/>
    </location>
</feature>
<feature type="compositionally biased region" description="Polar residues" evidence="1">
    <location>
        <begin position="1244"/>
        <end position="1255"/>
    </location>
</feature>
<feature type="compositionally biased region" description="Acidic residues" evidence="1">
    <location>
        <begin position="1187"/>
        <end position="1199"/>
    </location>
</feature>
<feature type="compositionally biased region" description="Low complexity" evidence="1">
    <location>
        <begin position="71"/>
        <end position="88"/>
    </location>
</feature>
<feature type="compositionally biased region" description="Low complexity" evidence="1">
    <location>
        <begin position="1702"/>
        <end position="1720"/>
    </location>
</feature>
<feature type="compositionally biased region" description="Low complexity" evidence="1">
    <location>
        <begin position="825"/>
        <end position="856"/>
    </location>
</feature>
<feature type="region of interest" description="Disordered" evidence="1">
    <location>
        <begin position="1315"/>
        <end position="1337"/>
    </location>
</feature>
<name>W8AHE9_CERCA</name>
<dbReference type="OrthoDB" id="8625101at2759"/>
<feature type="region of interest" description="Disordered" evidence="1">
    <location>
        <begin position="1454"/>
        <end position="1526"/>
    </location>
</feature>
<feature type="region of interest" description="Disordered" evidence="1">
    <location>
        <begin position="37"/>
        <end position="88"/>
    </location>
</feature>
<feature type="region of interest" description="Disordered" evidence="1">
    <location>
        <begin position="685"/>
        <end position="710"/>
    </location>
</feature>
<feature type="region of interest" description="Disordered" evidence="1">
    <location>
        <begin position="1187"/>
        <end position="1207"/>
    </location>
</feature>
<feature type="compositionally biased region" description="Polar residues" evidence="1">
    <location>
        <begin position="1502"/>
        <end position="1514"/>
    </location>
</feature>
<evidence type="ECO:0000313" key="2">
    <source>
        <dbReference type="EMBL" id="JAB85057.1"/>
    </source>
</evidence>